<accession>A0A135SKJ5</accession>
<dbReference type="OrthoDB" id="3557394at2759"/>
<reference evidence="2 3" key="1">
    <citation type="submission" date="2014-02" db="EMBL/GenBank/DDBJ databases">
        <title>The genome sequence of Colletotrichum nymphaeae SA-01.</title>
        <authorList>
            <person name="Baroncelli R."/>
            <person name="Thon M.R."/>
        </authorList>
    </citation>
    <scope>NUCLEOTIDE SEQUENCE [LARGE SCALE GENOMIC DNA]</scope>
    <source>
        <strain evidence="2 3">SA-01</strain>
    </source>
</reference>
<dbReference type="InterPro" id="IPR010730">
    <property type="entry name" value="HET"/>
</dbReference>
<keyword evidence="3" id="KW-1185">Reference proteome</keyword>
<name>A0A135SKJ5_9PEZI</name>
<dbReference type="Proteomes" id="UP000070054">
    <property type="component" value="Unassembled WGS sequence"/>
</dbReference>
<dbReference type="Pfam" id="PF06985">
    <property type="entry name" value="HET"/>
    <property type="match status" value="1"/>
</dbReference>
<evidence type="ECO:0000259" key="1">
    <source>
        <dbReference type="Pfam" id="PF06985"/>
    </source>
</evidence>
<dbReference type="EMBL" id="JEMN01001469">
    <property type="protein sequence ID" value="KXH36376.1"/>
    <property type="molecule type" value="Genomic_DNA"/>
</dbReference>
<organism evidence="2 3">
    <name type="scientific">Colletotrichum nymphaeae SA-01</name>
    <dbReference type="NCBI Taxonomy" id="1460502"/>
    <lineage>
        <taxon>Eukaryota</taxon>
        <taxon>Fungi</taxon>
        <taxon>Dikarya</taxon>
        <taxon>Ascomycota</taxon>
        <taxon>Pezizomycotina</taxon>
        <taxon>Sordariomycetes</taxon>
        <taxon>Hypocreomycetidae</taxon>
        <taxon>Glomerellales</taxon>
        <taxon>Glomerellaceae</taxon>
        <taxon>Colletotrichum</taxon>
        <taxon>Colletotrichum acutatum species complex</taxon>
    </lineage>
</organism>
<protein>
    <recommendedName>
        <fullName evidence="1">Heterokaryon incompatibility domain-containing protein</fullName>
    </recommendedName>
</protein>
<dbReference type="PANTHER" id="PTHR24148">
    <property type="entry name" value="ANKYRIN REPEAT DOMAIN-CONTAINING PROTEIN 39 HOMOLOG-RELATED"/>
    <property type="match status" value="1"/>
</dbReference>
<proteinExistence type="predicted"/>
<dbReference type="AlphaFoldDB" id="A0A135SKJ5"/>
<dbReference type="InterPro" id="IPR052895">
    <property type="entry name" value="HetReg/Transcr_Mod"/>
</dbReference>
<evidence type="ECO:0000313" key="2">
    <source>
        <dbReference type="EMBL" id="KXH36376.1"/>
    </source>
</evidence>
<sequence length="625" mass="70484">MEDPSQLSLSEIQDAIHQLDKNGPGARPLLQDPARQIRLFTLWPGTQESPIQGVFSVATLDDGPDYQCISYVWGDAADTKDITVDGKEFKITASLFSVLRRIRSEQEYLIVWADALCINQEVHEEKRVQVDMMFEIYSKCSNCFLWLGEVDLLDGELNLDIARYGLDFIEFLDGREREDNAFLTAEGLTKICLTLRSLVECQWWQRIWTIQECVAPCTATFLWGPLAISRSPLISFGNNINAMAYARCWCTKDKEKWHYFVAMGTLISMVTRLSRLRNQVKSGSQAMAGGAACTGFLWDACDHQASDPRDKIFALAPFITGVLTSAKSSNYDIDCVELYSRVTVDLIRSCQSLLPLMGQRQSEAPLEEPSWVLDWRRQKIRHYEEADSFCNTFLLELQFDASRGIPELDFQDFVSSDGQRLILRGYFIDELVGTFMPPSLASSGSDHPYSFTKSIKGLMKSWKHVAEGVFSTLQELGGPSVSNEAVAKLSELWDDMEEASIDALGPPESDDWQKDKNSRMLFWLGSRIMTIFILSEGRLGVGPWEVRPGDEIWILCSGHMPLILRPIRNNREQGDGMDHVGGSDTFVLPGKHDRYHLVCDCYIPGIMNGELSFAGNSILRTITLC</sequence>
<feature type="domain" description="Heterokaryon incompatibility" evidence="1">
    <location>
        <begin position="66"/>
        <end position="212"/>
    </location>
</feature>
<dbReference type="PANTHER" id="PTHR24148:SF64">
    <property type="entry name" value="HETEROKARYON INCOMPATIBILITY DOMAIN-CONTAINING PROTEIN"/>
    <property type="match status" value="1"/>
</dbReference>
<evidence type="ECO:0000313" key="3">
    <source>
        <dbReference type="Proteomes" id="UP000070054"/>
    </source>
</evidence>
<gene>
    <name evidence="2" type="ORF">CNYM01_13791</name>
</gene>
<comment type="caution">
    <text evidence="2">The sequence shown here is derived from an EMBL/GenBank/DDBJ whole genome shotgun (WGS) entry which is preliminary data.</text>
</comment>